<feature type="transmembrane region" description="Helical" evidence="2">
    <location>
        <begin position="138"/>
        <end position="156"/>
    </location>
</feature>
<feature type="region of interest" description="Disordered" evidence="1">
    <location>
        <begin position="1"/>
        <end position="48"/>
    </location>
</feature>
<evidence type="ECO:0000313" key="4">
    <source>
        <dbReference type="Proteomes" id="UP000006038"/>
    </source>
</evidence>
<reference evidence="3" key="1">
    <citation type="journal article" date="2013" name="Nat. Commun.">
        <title>Whole-genome sequencing of Oryza brachyantha reveals mechanisms underlying Oryza genome evolution.</title>
        <authorList>
            <person name="Chen J."/>
            <person name="Huang Q."/>
            <person name="Gao D."/>
            <person name="Wang J."/>
            <person name="Lang Y."/>
            <person name="Liu T."/>
            <person name="Li B."/>
            <person name="Bai Z."/>
            <person name="Luis Goicoechea J."/>
            <person name="Liang C."/>
            <person name="Chen C."/>
            <person name="Zhang W."/>
            <person name="Sun S."/>
            <person name="Liao Y."/>
            <person name="Zhang X."/>
            <person name="Yang L."/>
            <person name="Song C."/>
            <person name="Wang M."/>
            <person name="Shi J."/>
            <person name="Liu G."/>
            <person name="Liu J."/>
            <person name="Zhou H."/>
            <person name="Zhou W."/>
            <person name="Yu Q."/>
            <person name="An N."/>
            <person name="Chen Y."/>
            <person name="Cai Q."/>
            <person name="Wang B."/>
            <person name="Liu B."/>
            <person name="Min J."/>
            <person name="Huang Y."/>
            <person name="Wu H."/>
            <person name="Li Z."/>
            <person name="Zhang Y."/>
            <person name="Yin Y."/>
            <person name="Song W."/>
            <person name="Jiang J."/>
            <person name="Jackson S.A."/>
            <person name="Wing R.A."/>
            <person name="Wang J."/>
            <person name="Chen M."/>
        </authorList>
    </citation>
    <scope>NUCLEOTIDE SEQUENCE [LARGE SCALE GENOMIC DNA]</scope>
    <source>
        <strain evidence="3">cv. IRGC 101232</strain>
    </source>
</reference>
<name>J3NEZ0_ORYBR</name>
<dbReference type="InterPro" id="IPR021184">
    <property type="entry name" value="TNF_CS"/>
</dbReference>
<evidence type="ECO:0000256" key="1">
    <source>
        <dbReference type="SAM" id="MobiDB-lite"/>
    </source>
</evidence>
<dbReference type="AlphaFoldDB" id="J3NEZ0"/>
<keyword evidence="2" id="KW-1133">Transmembrane helix</keyword>
<accession>J3NEZ0</accession>
<feature type="compositionally biased region" description="Basic and acidic residues" evidence="1">
    <location>
        <begin position="16"/>
        <end position="25"/>
    </location>
</feature>
<dbReference type="Proteomes" id="UP000006038">
    <property type="component" value="Chromosome 12"/>
</dbReference>
<feature type="transmembrane region" description="Helical" evidence="2">
    <location>
        <begin position="284"/>
        <end position="305"/>
    </location>
</feature>
<sequence length="308" mass="33079">MTSLVHDVSDNYGADEWQKQQRQGEPEDQQETSATSTGSQTMIATPPTDYETPYANLDMAHAMPNTLESRHQPMHNDDLLRPPSEGRTSGGFLSGAYTFFSSVDAAALKLEQLHDFDGLVSRYNGEIAGGSGLWMNRWVIGGGILAGLSAIVASYVGVQVVFCTKTLVTLITALVLISIDKPNPLESRHQPMHNDDLLLRPPSEGRTSGGFLSGAYTFFSSVDAAALKLEQLHDFDGLVSRYNEEIAGGSGLWMTRCVIGGGILAGLSAIVASYVGDVVIAHPGVYFLVLLMGFAIIGIFSISALRHL</sequence>
<reference evidence="3" key="2">
    <citation type="submission" date="2013-04" db="UniProtKB">
        <authorList>
            <consortium name="EnsemblPlants"/>
        </authorList>
    </citation>
    <scope>IDENTIFICATION</scope>
</reference>
<keyword evidence="2" id="KW-0812">Transmembrane</keyword>
<protein>
    <submittedName>
        <fullName evidence="3">Uncharacterized protein</fullName>
    </submittedName>
</protein>
<organism evidence="3">
    <name type="scientific">Oryza brachyantha</name>
    <name type="common">malo sina</name>
    <dbReference type="NCBI Taxonomy" id="4533"/>
    <lineage>
        <taxon>Eukaryota</taxon>
        <taxon>Viridiplantae</taxon>
        <taxon>Streptophyta</taxon>
        <taxon>Embryophyta</taxon>
        <taxon>Tracheophyta</taxon>
        <taxon>Spermatophyta</taxon>
        <taxon>Magnoliopsida</taxon>
        <taxon>Liliopsida</taxon>
        <taxon>Poales</taxon>
        <taxon>Poaceae</taxon>
        <taxon>BOP clade</taxon>
        <taxon>Oryzoideae</taxon>
        <taxon>Oryzeae</taxon>
        <taxon>Oryzinae</taxon>
        <taxon>Oryza</taxon>
    </lineage>
</organism>
<dbReference type="PROSITE" id="PS00251">
    <property type="entry name" value="THD_1"/>
    <property type="match status" value="1"/>
</dbReference>
<evidence type="ECO:0000313" key="3">
    <source>
        <dbReference type="EnsemblPlants" id="OB12G25480.1"/>
    </source>
</evidence>
<keyword evidence="2" id="KW-0472">Membrane</keyword>
<evidence type="ECO:0000256" key="2">
    <source>
        <dbReference type="SAM" id="Phobius"/>
    </source>
</evidence>
<feature type="compositionally biased region" description="Polar residues" evidence="1">
    <location>
        <begin position="31"/>
        <end position="43"/>
    </location>
</feature>
<dbReference type="HOGENOM" id="CLU_904229_0_0_1"/>
<dbReference type="STRING" id="4533.J3NEZ0"/>
<dbReference type="EnsemblPlants" id="OB12G25480.1">
    <property type="protein sequence ID" value="OB12G25480.1"/>
    <property type="gene ID" value="OB12G25480"/>
</dbReference>
<feature type="transmembrane region" description="Helical" evidence="2">
    <location>
        <begin position="251"/>
        <end position="272"/>
    </location>
</feature>
<keyword evidence="4" id="KW-1185">Reference proteome</keyword>
<proteinExistence type="predicted"/>
<dbReference type="Gramene" id="OB12G25480.1">
    <property type="protein sequence ID" value="OB12G25480.1"/>
    <property type="gene ID" value="OB12G25480"/>
</dbReference>